<accession>A0ABY8P2Q2</accession>
<dbReference type="SUPFAM" id="SSF54211">
    <property type="entry name" value="Ribosomal protein S5 domain 2-like"/>
    <property type="match status" value="1"/>
</dbReference>
<dbReference type="PROSITE" id="PS00910">
    <property type="entry name" value="UPF0029"/>
    <property type="match status" value="1"/>
</dbReference>
<dbReference type="Proteomes" id="UP001231859">
    <property type="component" value="Chromosome"/>
</dbReference>
<dbReference type="Gene3D" id="3.30.70.240">
    <property type="match status" value="1"/>
</dbReference>
<dbReference type="Pfam" id="PF09186">
    <property type="entry name" value="DUF1949"/>
    <property type="match status" value="1"/>
</dbReference>
<dbReference type="PANTHER" id="PTHR16301:SF20">
    <property type="entry name" value="IMPACT FAMILY MEMBER YIGZ"/>
    <property type="match status" value="1"/>
</dbReference>
<comment type="similarity">
    <text evidence="1">Belongs to the IMPACT family.</text>
</comment>
<evidence type="ECO:0000259" key="3">
    <source>
        <dbReference type="Pfam" id="PF09186"/>
    </source>
</evidence>
<keyword evidence="5" id="KW-1185">Reference proteome</keyword>
<evidence type="ECO:0000259" key="2">
    <source>
        <dbReference type="Pfam" id="PF01205"/>
    </source>
</evidence>
<dbReference type="RefSeq" id="WP_225505905.1">
    <property type="nucleotide sequence ID" value="NZ_CP084222.1"/>
</dbReference>
<proteinExistence type="inferred from homology"/>
<dbReference type="Gene3D" id="3.30.230.30">
    <property type="entry name" value="Impact, N-terminal domain"/>
    <property type="match status" value="1"/>
</dbReference>
<dbReference type="InterPro" id="IPR020569">
    <property type="entry name" value="UPF0029_Impact_CS"/>
</dbReference>
<sequence length="203" mass="22731">MNAYLIPAESVVVTEEIKKSRFITYLEHTDGVVEAKNFIQIIKHKYPDARHHCWAYVAGRPDDCQQLGFSDDGEPTGTAGKPMITQLLASHIGEITVVVVRYFGGIKLGTGGLVRAYGNSVQQALGLLNTQQKVLQKYYFIYCEYTHIKMVEQLIQQSSGQILVREYSENVILEISLPANAEQKFADKLRNLSRGALNLIPKS</sequence>
<evidence type="ECO:0000256" key="1">
    <source>
        <dbReference type="ARBA" id="ARBA00007665"/>
    </source>
</evidence>
<dbReference type="Pfam" id="PF01205">
    <property type="entry name" value="Impact_N"/>
    <property type="match status" value="1"/>
</dbReference>
<feature type="domain" description="Impact N-terminal" evidence="2">
    <location>
        <begin position="18"/>
        <end position="125"/>
    </location>
</feature>
<feature type="domain" description="UPF0029" evidence="3">
    <location>
        <begin position="143"/>
        <end position="195"/>
    </location>
</feature>
<evidence type="ECO:0000313" key="5">
    <source>
        <dbReference type="Proteomes" id="UP001231859"/>
    </source>
</evidence>
<dbReference type="PANTHER" id="PTHR16301">
    <property type="entry name" value="IMPACT-RELATED"/>
    <property type="match status" value="1"/>
</dbReference>
<dbReference type="InterPro" id="IPR001498">
    <property type="entry name" value="Impact_N"/>
</dbReference>
<dbReference type="NCBIfam" id="NF008600">
    <property type="entry name" value="PRK11568.1"/>
    <property type="match status" value="1"/>
</dbReference>
<dbReference type="InterPro" id="IPR015796">
    <property type="entry name" value="Impact_YigZ-like"/>
</dbReference>
<dbReference type="InterPro" id="IPR036956">
    <property type="entry name" value="Impact_N_sf"/>
</dbReference>
<dbReference type="InterPro" id="IPR015269">
    <property type="entry name" value="UPF0029_Impact_C"/>
</dbReference>
<gene>
    <name evidence="4" type="ORF">QG404_12200</name>
</gene>
<name>A0ABY8P2Q2_9GAMM</name>
<dbReference type="EMBL" id="CP123759">
    <property type="protein sequence ID" value="WGO83090.1"/>
    <property type="molecule type" value="Genomic_DNA"/>
</dbReference>
<protein>
    <submittedName>
        <fullName evidence="4">IMPACT family protein</fullName>
    </submittedName>
</protein>
<reference evidence="4 5" key="1">
    <citation type="submission" date="2023-04" db="EMBL/GenBank/DDBJ databases">
        <title>Genome dynamics across the evolutionary transition to endosymbiosis.</title>
        <authorList>
            <person name="Siozios S."/>
            <person name="Nadal-Jimenez P."/>
            <person name="Azagi T."/>
            <person name="Sprong H."/>
            <person name="Frost C.L."/>
            <person name="Parratt S.R."/>
            <person name="Taylor G."/>
            <person name="Brettell L."/>
            <person name="Lew K.C."/>
            <person name="Croft L."/>
            <person name="King K.C."/>
            <person name="Brockhurst M.A."/>
            <person name="Hypsa V."/>
            <person name="Novakova E."/>
            <person name="Darby A.C."/>
            <person name="Hurst G.D.D."/>
        </authorList>
    </citation>
    <scope>NUCLEOTIDE SEQUENCE [LARGE SCALE GENOMIC DNA]</scope>
    <source>
        <strain evidence="5">aApi_AU</strain>
    </source>
</reference>
<dbReference type="InterPro" id="IPR023582">
    <property type="entry name" value="Impact"/>
</dbReference>
<dbReference type="InterPro" id="IPR035647">
    <property type="entry name" value="EFG_III/V"/>
</dbReference>
<dbReference type="SUPFAM" id="SSF54980">
    <property type="entry name" value="EF-G C-terminal domain-like"/>
    <property type="match status" value="1"/>
</dbReference>
<evidence type="ECO:0000313" key="4">
    <source>
        <dbReference type="EMBL" id="WGO83090.1"/>
    </source>
</evidence>
<dbReference type="NCBIfam" id="TIGR00257">
    <property type="entry name" value="IMPACT_YIGZ"/>
    <property type="match status" value="1"/>
</dbReference>
<organism evidence="4 5">
    <name type="scientific">Arsenophonus apicola</name>
    <dbReference type="NCBI Taxonomy" id="2879119"/>
    <lineage>
        <taxon>Bacteria</taxon>
        <taxon>Pseudomonadati</taxon>
        <taxon>Pseudomonadota</taxon>
        <taxon>Gammaproteobacteria</taxon>
        <taxon>Enterobacterales</taxon>
        <taxon>Morganellaceae</taxon>
        <taxon>Arsenophonus</taxon>
    </lineage>
</organism>
<dbReference type="InterPro" id="IPR020568">
    <property type="entry name" value="Ribosomal_Su5_D2-typ_SF"/>
</dbReference>